<dbReference type="AlphaFoldDB" id="A0A821CQX4"/>
<organism evidence="1 2">
    <name type="scientific">Rotaria socialis</name>
    <dbReference type="NCBI Taxonomy" id="392032"/>
    <lineage>
        <taxon>Eukaryota</taxon>
        <taxon>Metazoa</taxon>
        <taxon>Spiralia</taxon>
        <taxon>Gnathifera</taxon>
        <taxon>Rotifera</taxon>
        <taxon>Eurotatoria</taxon>
        <taxon>Bdelloidea</taxon>
        <taxon>Philodinida</taxon>
        <taxon>Philodinidae</taxon>
        <taxon>Rotaria</taxon>
    </lineage>
</organism>
<dbReference type="Proteomes" id="UP000663873">
    <property type="component" value="Unassembled WGS sequence"/>
</dbReference>
<gene>
    <name evidence="1" type="ORF">UJA718_LOCUS31545</name>
</gene>
<evidence type="ECO:0000313" key="1">
    <source>
        <dbReference type="EMBL" id="CAF4611159.1"/>
    </source>
</evidence>
<name>A0A821CQX4_9BILA</name>
<comment type="caution">
    <text evidence="1">The sequence shown here is derived from an EMBL/GenBank/DDBJ whole genome shotgun (WGS) entry which is preliminary data.</text>
</comment>
<sequence>MEDLNNLSDLAGFALKPLEKDKR</sequence>
<evidence type="ECO:0000313" key="2">
    <source>
        <dbReference type="Proteomes" id="UP000663873"/>
    </source>
</evidence>
<dbReference type="EMBL" id="CAJOBP010025765">
    <property type="protein sequence ID" value="CAF4611159.1"/>
    <property type="molecule type" value="Genomic_DNA"/>
</dbReference>
<feature type="non-terminal residue" evidence="1">
    <location>
        <position position="23"/>
    </location>
</feature>
<proteinExistence type="predicted"/>
<protein>
    <submittedName>
        <fullName evidence="1">Uncharacterized protein</fullName>
    </submittedName>
</protein>
<keyword evidence="2" id="KW-1185">Reference proteome</keyword>
<reference evidence="1" key="1">
    <citation type="submission" date="2021-02" db="EMBL/GenBank/DDBJ databases">
        <authorList>
            <person name="Nowell W R."/>
        </authorList>
    </citation>
    <scope>NUCLEOTIDE SEQUENCE</scope>
</reference>
<accession>A0A821CQX4</accession>